<dbReference type="SUPFAM" id="SSF53850">
    <property type="entry name" value="Periplasmic binding protein-like II"/>
    <property type="match status" value="1"/>
</dbReference>
<feature type="region of interest" description="Disordered" evidence="1">
    <location>
        <begin position="23"/>
        <end position="48"/>
    </location>
</feature>
<gene>
    <name evidence="4" type="ORF">WMO66_01110</name>
</gene>
<dbReference type="InterPro" id="IPR039424">
    <property type="entry name" value="SBP_5"/>
</dbReference>
<evidence type="ECO:0000256" key="1">
    <source>
        <dbReference type="SAM" id="MobiDB-lite"/>
    </source>
</evidence>
<reference evidence="4 5" key="1">
    <citation type="submission" date="2024-03" db="EMBL/GenBank/DDBJ databases">
        <title>Human intestinal bacterial collection.</title>
        <authorList>
            <person name="Pauvert C."/>
            <person name="Hitch T.C.A."/>
            <person name="Clavel T."/>
        </authorList>
    </citation>
    <scope>NUCLEOTIDE SEQUENCE [LARGE SCALE GENOMIC DNA]</scope>
    <source>
        <strain evidence="4 5">CLA-AA-H192</strain>
    </source>
</reference>
<evidence type="ECO:0000256" key="2">
    <source>
        <dbReference type="SAM" id="SignalP"/>
    </source>
</evidence>
<feature type="chain" id="PRO_5046749750" evidence="2">
    <location>
        <begin position="22"/>
        <end position="562"/>
    </location>
</feature>
<dbReference type="Pfam" id="PF00496">
    <property type="entry name" value="SBP_bac_5"/>
    <property type="match status" value="1"/>
</dbReference>
<dbReference type="PROSITE" id="PS51257">
    <property type="entry name" value="PROKAR_LIPOPROTEIN"/>
    <property type="match status" value="1"/>
</dbReference>
<feature type="signal peptide" evidence="2">
    <location>
        <begin position="1"/>
        <end position="21"/>
    </location>
</feature>
<protein>
    <submittedName>
        <fullName evidence="4">ABC transporter substrate-binding protein</fullName>
    </submittedName>
</protein>
<feature type="domain" description="Solute-binding protein family 5" evidence="3">
    <location>
        <begin position="94"/>
        <end position="442"/>
    </location>
</feature>
<dbReference type="PIRSF" id="PIRSF002741">
    <property type="entry name" value="MppA"/>
    <property type="match status" value="1"/>
</dbReference>
<dbReference type="EMBL" id="JBBMFF010000074">
    <property type="protein sequence ID" value="MEQ2509856.1"/>
    <property type="molecule type" value="Genomic_DNA"/>
</dbReference>
<dbReference type="Gene3D" id="3.40.190.10">
    <property type="entry name" value="Periplasmic binding protein-like II"/>
    <property type="match status" value="1"/>
</dbReference>
<dbReference type="RefSeq" id="WP_349134566.1">
    <property type="nucleotide sequence ID" value="NZ_JBBMFF010000074.1"/>
</dbReference>
<evidence type="ECO:0000259" key="3">
    <source>
        <dbReference type="Pfam" id="PF00496"/>
    </source>
</evidence>
<dbReference type="Proteomes" id="UP001491552">
    <property type="component" value="Unassembled WGS sequence"/>
</dbReference>
<comment type="caution">
    <text evidence="4">The sequence shown here is derived from an EMBL/GenBank/DDBJ whole genome shotgun (WGS) entry which is preliminary data.</text>
</comment>
<keyword evidence="2" id="KW-0732">Signal</keyword>
<dbReference type="Gene3D" id="3.10.105.10">
    <property type="entry name" value="Dipeptide-binding Protein, Domain 3"/>
    <property type="match status" value="1"/>
</dbReference>
<keyword evidence="5" id="KW-1185">Reference proteome</keyword>
<proteinExistence type="predicted"/>
<evidence type="ECO:0000313" key="4">
    <source>
        <dbReference type="EMBL" id="MEQ2509856.1"/>
    </source>
</evidence>
<organism evidence="4 5">
    <name type="scientific">Faecousia intestinalis</name>
    <dbReference type="NCBI Taxonomy" id="3133167"/>
    <lineage>
        <taxon>Bacteria</taxon>
        <taxon>Bacillati</taxon>
        <taxon>Bacillota</taxon>
        <taxon>Clostridia</taxon>
        <taxon>Eubacteriales</taxon>
        <taxon>Oscillospiraceae</taxon>
        <taxon>Faecousia</taxon>
    </lineage>
</organism>
<dbReference type="InterPro" id="IPR000914">
    <property type="entry name" value="SBP_5_dom"/>
</dbReference>
<dbReference type="CDD" id="cd00995">
    <property type="entry name" value="PBP2_NikA_DppA_OppA_like"/>
    <property type="match status" value="1"/>
</dbReference>
<name>A0ABV1G378_9FIRM</name>
<dbReference type="PANTHER" id="PTHR30290">
    <property type="entry name" value="PERIPLASMIC BINDING COMPONENT OF ABC TRANSPORTER"/>
    <property type="match status" value="1"/>
</dbReference>
<sequence length="562" mass="60936">MKKVGSLLLAVLMVLSLAACGKTPAEPTQTPSTQPSTETPTTEATEPAPTYAIDTLTVGTTAAIETAVFGEYNFDMLASGVSELPLVYQDTKGEYHPLLATYATEDAATWTYTIQDGMTWSDGAPVTAEDILFTLQYDQANGSANFEAQTGEDGKVTEAKYTGYTLSDDKMSISLTLASPNVRELSNMTSFRVMPKHVYEGKDTVTEAEGRITCGPYVLESFNKEAGTITFAVNEYYPQKPNVEKIVYQLFGNEDTMYLALQQGDIDMVWAYSTGVAGTYQDVLSTDTNVSLVNVAAANAPAVLAFNNANGLFSDENLRQAVSYALNYEEFKTYFGSAYAEIPNRGFVPSTTVGYTDTEKLTTDTAKADEYMKAAGYTEKNADGFYVNADGTVAAFTLTVNAAKEAHVGYAEMIKTQLEAFGIQVNLDAVDKDAYNAKTSNKFSENNITMEAAIYGYTAAGMGMGNGLGSIYVDGNHAVQGGCQVFDEAFSSILDELKAAKTIEEYYTGAAKLQDYYAAHMPLIALYWDNMMLAYSSKLDNVTVDAVFGLNNVNNWFSITKK</sequence>
<evidence type="ECO:0000313" key="5">
    <source>
        <dbReference type="Proteomes" id="UP001491552"/>
    </source>
</evidence>
<dbReference type="InterPro" id="IPR030678">
    <property type="entry name" value="Peptide/Ni-bd"/>
</dbReference>
<accession>A0ABV1G378</accession>